<sequence length="260" mass="28076">MAALRRFLVLPRVIWYAARAPRGRDRVWDTYWRDIGGGGADGDVLWDGATDRGTRWCLDQALRHFDPALPVVDVACGNGTQALLLADRFAPVVGVDVSGEAVARARQRAAGRSRLSFRVADITRPGAGRDLAAELGPANVHIRGLLHILDERQRRAAAGNLADLAGERGVVLLVETAGAGGALRYLEQLGVRLTAFPQTVARCLRAGLPIPRDFGERELARAFPADRWQVLTTGTTDLDVVVTGGPTAVPAFYAVLKRRT</sequence>
<dbReference type="Proteomes" id="UP000054537">
    <property type="component" value="Unassembled WGS sequence"/>
</dbReference>
<evidence type="ECO:0000313" key="2">
    <source>
        <dbReference type="EMBL" id="KHD75830.1"/>
    </source>
</evidence>
<evidence type="ECO:0000259" key="1">
    <source>
        <dbReference type="Pfam" id="PF13649"/>
    </source>
</evidence>
<dbReference type="RefSeq" id="WP_043526656.1">
    <property type="nucleotide sequence ID" value="NZ_BAABKU010000045.1"/>
</dbReference>
<protein>
    <recommendedName>
        <fullName evidence="1">Methyltransferase domain-containing protein</fullName>
    </recommendedName>
</protein>
<keyword evidence="3" id="KW-1185">Reference proteome</keyword>
<name>A0A0A6UIC6_ACTUT</name>
<comment type="caution">
    <text evidence="2">The sequence shown here is derived from an EMBL/GenBank/DDBJ whole genome shotgun (WGS) entry which is preliminary data.</text>
</comment>
<gene>
    <name evidence="2" type="ORF">MB27_20545</name>
</gene>
<dbReference type="InterPro" id="IPR029063">
    <property type="entry name" value="SAM-dependent_MTases_sf"/>
</dbReference>
<accession>A0A0A6UIC6</accession>
<dbReference type="InterPro" id="IPR041698">
    <property type="entry name" value="Methyltransf_25"/>
</dbReference>
<evidence type="ECO:0000313" key="3">
    <source>
        <dbReference type="Proteomes" id="UP000054537"/>
    </source>
</evidence>
<dbReference type="AlphaFoldDB" id="A0A0A6UIC6"/>
<dbReference type="SUPFAM" id="SSF53335">
    <property type="entry name" value="S-adenosyl-L-methionine-dependent methyltransferases"/>
    <property type="match status" value="1"/>
</dbReference>
<dbReference type="Pfam" id="PF13649">
    <property type="entry name" value="Methyltransf_25"/>
    <property type="match status" value="1"/>
</dbReference>
<dbReference type="EMBL" id="JRTT01000023">
    <property type="protein sequence ID" value="KHD75830.1"/>
    <property type="molecule type" value="Genomic_DNA"/>
</dbReference>
<proteinExistence type="predicted"/>
<dbReference type="Gene3D" id="3.40.50.150">
    <property type="entry name" value="Vaccinia Virus protein VP39"/>
    <property type="match status" value="1"/>
</dbReference>
<dbReference type="OrthoDB" id="3286690at2"/>
<dbReference type="STRING" id="1869.MB27_20545"/>
<dbReference type="eggNOG" id="COG0500">
    <property type="taxonomic scope" value="Bacteria"/>
</dbReference>
<reference evidence="2 3" key="1">
    <citation type="submission" date="2014-10" db="EMBL/GenBank/DDBJ databases">
        <title>Draft genome sequence of Actinoplanes utahensis NRRL 12052.</title>
        <authorList>
            <person name="Velasco-Bucheli B."/>
            <person name="del Cerro C."/>
            <person name="Hormigo D."/>
            <person name="Garcia J.L."/>
            <person name="Acebal C."/>
            <person name="Arroyo M."/>
            <person name="de la Mata I."/>
        </authorList>
    </citation>
    <scope>NUCLEOTIDE SEQUENCE [LARGE SCALE GENOMIC DNA]</scope>
    <source>
        <strain evidence="2 3">NRRL 12052</strain>
    </source>
</reference>
<feature type="domain" description="Methyltransferase" evidence="1">
    <location>
        <begin position="71"/>
        <end position="163"/>
    </location>
</feature>
<organism evidence="2 3">
    <name type="scientific">Actinoplanes utahensis</name>
    <dbReference type="NCBI Taxonomy" id="1869"/>
    <lineage>
        <taxon>Bacteria</taxon>
        <taxon>Bacillati</taxon>
        <taxon>Actinomycetota</taxon>
        <taxon>Actinomycetes</taxon>
        <taxon>Micromonosporales</taxon>
        <taxon>Micromonosporaceae</taxon>
        <taxon>Actinoplanes</taxon>
    </lineage>
</organism>